<evidence type="ECO:0000256" key="4">
    <source>
        <dbReference type="ARBA" id="ARBA00023180"/>
    </source>
</evidence>
<keyword evidence="9" id="KW-0472">Membrane</keyword>
<feature type="binding site" evidence="8">
    <location>
        <position position="163"/>
    </location>
    <ligand>
        <name>L-glutamate</name>
        <dbReference type="ChEBI" id="CHEBI:29985"/>
    </ligand>
</feature>
<reference evidence="10 11" key="1">
    <citation type="journal article" date="2023" name="Arcadia Sci">
        <title>De novo assembly of a long-read Amblyomma americanum tick genome.</title>
        <authorList>
            <person name="Chou S."/>
            <person name="Poskanzer K.E."/>
            <person name="Rollins M."/>
            <person name="Thuy-Boun P.S."/>
        </authorList>
    </citation>
    <scope>NUCLEOTIDE SEQUENCE [LARGE SCALE GENOMIC DNA]</scope>
    <source>
        <strain evidence="10">F_SG_1</strain>
        <tissue evidence="10">Salivary glands</tissue>
    </source>
</reference>
<proteinExistence type="predicted"/>
<evidence type="ECO:0000256" key="8">
    <source>
        <dbReference type="PIRSR" id="PIRSR600101-2"/>
    </source>
</evidence>
<feature type="active site" description="Nucleophile" evidence="7">
    <location>
        <position position="442"/>
    </location>
</feature>
<keyword evidence="3" id="KW-0378">Hydrolase</keyword>
<keyword evidence="11" id="KW-1185">Reference proteome</keyword>
<evidence type="ECO:0000256" key="6">
    <source>
        <dbReference type="ARBA" id="ARBA00084097"/>
    </source>
</evidence>
<feature type="transmembrane region" description="Helical" evidence="9">
    <location>
        <begin position="121"/>
        <end position="150"/>
    </location>
</feature>
<evidence type="ECO:0000256" key="9">
    <source>
        <dbReference type="SAM" id="Phobius"/>
    </source>
</evidence>
<keyword evidence="5" id="KW-0012">Acyltransferase</keyword>
<keyword evidence="6" id="KW-0800">Toxin</keyword>
<protein>
    <recommendedName>
        <fullName evidence="12">Gamma-glutamyltransferase</fullName>
    </recommendedName>
</protein>
<dbReference type="InterPro" id="IPR043138">
    <property type="entry name" value="GGT_lsub"/>
</dbReference>
<organism evidence="10 11">
    <name type="scientific">Amblyomma americanum</name>
    <name type="common">Lone star tick</name>
    <dbReference type="NCBI Taxonomy" id="6943"/>
    <lineage>
        <taxon>Eukaryota</taxon>
        <taxon>Metazoa</taxon>
        <taxon>Ecdysozoa</taxon>
        <taxon>Arthropoda</taxon>
        <taxon>Chelicerata</taxon>
        <taxon>Arachnida</taxon>
        <taxon>Acari</taxon>
        <taxon>Parasitiformes</taxon>
        <taxon>Ixodida</taxon>
        <taxon>Ixodoidea</taxon>
        <taxon>Ixodidae</taxon>
        <taxon>Amblyomminae</taxon>
        <taxon>Amblyomma</taxon>
    </lineage>
</organism>
<evidence type="ECO:0000256" key="2">
    <source>
        <dbReference type="ARBA" id="ARBA00022679"/>
    </source>
</evidence>
<keyword evidence="2" id="KW-0808">Transferase</keyword>
<keyword evidence="9" id="KW-0812">Transmembrane</keyword>
<evidence type="ECO:0000313" key="11">
    <source>
        <dbReference type="Proteomes" id="UP001321473"/>
    </source>
</evidence>
<feature type="transmembrane region" description="Helical" evidence="9">
    <location>
        <begin position="42"/>
        <end position="67"/>
    </location>
</feature>
<dbReference type="InterPro" id="IPR043137">
    <property type="entry name" value="GGT_ssub_C"/>
</dbReference>
<dbReference type="InterPro" id="IPR000101">
    <property type="entry name" value="GGT_peptidase"/>
</dbReference>
<dbReference type="FunFam" id="3.60.20.40:FF:000001">
    <property type="entry name" value="Gamma-glutamyltranspeptidase 1"/>
    <property type="match status" value="1"/>
</dbReference>
<evidence type="ECO:0000313" key="10">
    <source>
        <dbReference type="EMBL" id="KAK8785015.1"/>
    </source>
</evidence>
<dbReference type="GO" id="GO:0006751">
    <property type="term" value="P:glutathione catabolic process"/>
    <property type="evidence" value="ECO:0007669"/>
    <property type="project" value="InterPro"/>
</dbReference>
<dbReference type="GO" id="GO:0036374">
    <property type="term" value="F:glutathione hydrolase activity"/>
    <property type="evidence" value="ECO:0007669"/>
    <property type="project" value="InterPro"/>
</dbReference>
<dbReference type="EMBL" id="JARKHS020004016">
    <property type="protein sequence ID" value="KAK8785015.1"/>
    <property type="molecule type" value="Genomic_DNA"/>
</dbReference>
<dbReference type="FunFam" id="1.10.246.130:FF:000005">
    <property type="entry name" value="Gamma-glutamyltranspeptidase 1, putative"/>
    <property type="match status" value="1"/>
</dbReference>
<dbReference type="GO" id="GO:0006508">
    <property type="term" value="P:proteolysis"/>
    <property type="evidence" value="ECO:0007669"/>
    <property type="project" value="UniProtKB-KW"/>
</dbReference>
<dbReference type="Gene3D" id="3.60.20.40">
    <property type="match status" value="1"/>
</dbReference>
<feature type="binding site" evidence="8">
    <location>
        <begin position="460"/>
        <end position="462"/>
    </location>
    <ligand>
        <name>L-glutamate</name>
        <dbReference type="ChEBI" id="CHEBI:29985"/>
    </ligand>
</feature>
<feature type="binding site" evidence="8">
    <location>
        <position position="534"/>
    </location>
    <ligand>
        <name>L-glutamate</name>
        <dbReference type="ChEBI" id="CHEBI:29985"/>
    </ligand>
</feature>
<evidence type="ECO:0000256" key="3">
    <source>
        <dbReference type="ARBA" id="ARBA00022801"/>
    </source>
</evidence>
<keyword evidence="6" id="KW-1202">Platelet aggregation activating toxin</keyword>
<dbReference type="InterPro" id="IPR029055">
    <property type="entry name" value="Ntn_hydrolases_N"/>
</dbReference>
<evidence type="ECO:0000256" key="5">
    <source>
        <dbReference type="ARBA" id="ARBA00023315"/>
    </source>
</evidence>
<dbReference type="Proteomes" id="UP001321473">
    <property type="component" value="Unassembled WGS sequence"/>
</dbReference>
<keyword evidence="6" id="KW-1199">Hemostasis impairing toxin</keyword>
<dbReference type="Pfam" id="PF01019">
    <property type="entry name" value="G_glu_transpept"/>
    <property type="match status" value="1"/>
</dbReference>
<keyword evidence="4" id="KW-0325">Glycoprotein</keyword>
<feature type="binding site" evidence="8">
    <location>
        <begin position="511"/>
        <end position="512"/>
    </location>
    <ligand>
        <name>L-glutamate</name>
        <dbReference type="ChEBI" id="CHEBI:29985"/>
    </ligand>
</feature>
<accession>A0AAQ4FE57</accession>
<name>A0AAQ4FE57_AMBAM</name>
<dbReference type="PANTHER" id="PTHR11686">
    <property type="entry name" value="GAMMA GLUTAMYL TRANSPEPTIDASE"/>
    <property type="match status" value="1"/>
</dbReference>
<dbReference type="PANTHER" id="PTHR11686:SF9">
    <property type="entry name" value="RE13973P"/>
    <property type="match status" value="1"/>
</dbReference>
<dbReference type="NCBIfam" id="TIGR00066">
    <property type="entry name" value="g_glut_trans"/>
    <property type="match status" value="1"/>
</dbReference>
<keyword evidence="1" id="KW-0645">Protease</keyword>
<evidence type="ECO:0008006" key="12">
    <source>
        <dbReference type="Google" id="ProtNLM"/>
    </source>
</evidence>
<evidence type="ECO:0000256" key="7">
    <source>
        <dbReference type="PIRSR" id="PIRSR600101-1"/>
    </source>
</evidence>
<keyword evidence="9" id="KW-1133">Transmembrane helix</keyword>
<evidence type="ECO:0000256" key="1">
    <source>
        <dbReference type="ARBA" id="ARBA00022670"/>
    </source>
</evidence>
<dbReference type="SUPFAM" id="SSF56235">
    <property type="entry name" value="N-terminal nucleophile aminohydrolases (Ntn hydrolases)"/>
    <property type="match status" value="1"/>
</dbReference>
<sequence>MATEVCPETSTRSSASKGCRALLTPFFFFSCLHCSSALISKPVVLCCVLLVGVAVVSTASVLITLYAKDWLRIRCLPGPAEVEVTPSASALGNFSTWAVSTDAAPCTTVARRIFRKGGKTVDAAIATLLCMGVVIPHSMGIGGGFIATVYSRSSQEAQALIAREMAPAAASRDMFVEEKQKSLWGGLAVGVPGELRGYEALHRHLKGSLPWKELFTDAIRLARYGFPMGAHLANALREPRKADPKMEEHIRRVFSDPETGELLAEGELVTQKDLANTLEAIAENGPDYFYKGEFAEKLVQQVQDNGGALTLQDLSDYAVRWEEPVKAHFQGGLTMFSAPPPGSGAVLAYILGIMDAFRPSDGSRLKDDVVTLHRFAEACKFAYARRALLGDPNFVDCRQLIRNMTSQEFAADARFKIDDTRTFSEFQRYGFVNETQPPDTGTAHATFWGEDGDVIAVSSTVNYYFGSMLRTSEGVVLNNQMDDFSTPGTRNFYGVAPSRANFIEAGKRPMSSMAPVVIVDDRGDVQLALGGTGGAKITSGIALVIMRTLWQNNSIKQAIDFPRLHHQLIPNQLMVESYFPKAYVAELEKLGHKVTYPKGRFSIMMGIHRRGGRLYANSDFRKGGTVDGN</sequence>
<dbReference type="GO" id="GO:0005886">
    <property type="term" value="C:plasma membrane"/>
    <property type="evidence" value="ECO:0007669"/>
    <property type="project" value="TreeGrafter"/>
</dbReference>
<feature type="binding site" evidence="8">
    <location>
        <position position="483"/>
    </location>
    <ligand>
        <name>L-glutamate</name>
        <dbReference type="ChEBI" id="CHEBI:29985"/>
    </ligand>
</feature>
<dbReference type="Gene3D" id="1.10.246.130">
    <property type="match status" value="1"/>
</dbReference>
<dbReference type="PRINTS" id="PR01210">
    <property type="entry name" value="GGTRANSPTASE"/>
</dbReference>
<comment type="caution">
    <text evidence="10">The sequence shown here is derived from an EMBL/GenBank/DDBJ whole genome shotgun (WGS) entry which is preliminary data.</text>
</comment>
<dbReference type="AlphaFoldDB" id="A0AAQ4FE57"/>
<dbReference type="GO" id="GO:0016746">
    <property type="term" value="F:acyltransferase activity"/>
    <property type="evidence" value="ECO:0007669"/>
    <property type="project" value="UniProtKB-KW"/>
</dbReference>
<gene>
    <name evidence="10" type="ORF">V5799_008620</name>
</gene>